<sequence>MGFLDTLPAEILLQIQALLPLESQAIFPLLNHMVRNKIGHLPMTLSKEAQCHLLQLLECDGMYAKPLYIACKDCGIFHSPSSSVPPRPGHQHHVVESQSYNLRPCAAPKVSLPEDHLYIGAKMWSNFLPWNMRFNMVAGILRSQRLRSSESIAKAVPVSREFYRTPNFWIQRLTERRTIDGCLFLKTRDFVQLESGIRRVKHKGMFLGKDDRFWYLSGCCPHSHRTWTAGALEVVLNTARELEVSTESNKKHPDEGSIWEYGQKPPKVIVENNGKIFSCKRCWMDYSFEFWTNPSSKARMVILKSWRDLGEGATDNDPRWRSHLQRSWGRPTRSRLCPRPATGVFEAYENSHAARV</sequence>
<keyword evidence="2" id="KW-1185">Reference proteome</keyword>
<evidence type="ECO:0000313" key="1">
    <source>
        <dbReference type="EMBL" id="KAK1656227.1"/>
    </source>
</evidence>
<dbReference type="AlphaFoldDB" id="A0AAJ0A732"/>
<comment type="caution">
    <text evidence="1">The sequence shown here is derived from an EMBL/GenBank/DDBJ whole genome shotgun (WGS) entry which is preliminary data.</text>
</comment>
<dbReference type="GeneID" id="85474228"/>
<dbReference type="EMBL" id="JAHMHQ010000001">
    <property type="protein sequence ID" value="KAK1656227.1"/>
    <property type="molecule type" value="Genomic_DNA"/>
</dbReference>
<reference evidence="1" key="1">
    <citation type="submission" date="2021-06" db="EMBL/GenBank/DDBJ databases">
        <title>Comparative genomics, transcriptomics and evolutionary studies reveal genomic signatures of adaptation to plant cell wall in hemibiotrophic fungi.</title>
        <authorList>
            <consortium name="DOE Joint Genome Institute"/>
            <person name="Baroncelli R."/>
            <person name="Diaz J.F."/>
            <person name="Benocci T."/>
            <person name="Peng M."/>
            <person name="Battaglia E."/>
            <person name="Haridas S."/>
            <person name="Andreopoulos W."/>
            <person name="Labutti K."/>
            <person name="Pangilinan J."/>
            <person name="Floch G.L."/>
            <person name="Makela M.R."/>
            <person name="Henrissat B."/>
            <person name="Grigoriev I.V."/>
            <person name="Crouch J.A."/>
            <person name="De Vries R.P."/>
            <person name="Sukno S.A."/>
            <person name="Thon M.R."/>
        </authorList>
    </citation>
    <scope>NUCLEOTIDE SEQUENCE</scope>
    <source>
        <strain evidence="1">CBS 102054</strain>
    </source>
</reference>
<organism evidence="1 2">
    <name type="scientific">Colletotrichum phormii</name>
    <dbReference type="NCBI Taxonomy" id="359342"/>
    <lineage>
        <taxon>Eukaryota</taxon>
        <taxon>Fungi</taxon>
        <taxon>Dikarya</taxon>
        <taxon>Ascomycota</taxon>
        <taxon>Pezizomycotina</taxon>
        <taxon>Sordariomycetes</taxon>
        <taxon>Hypocreomycetidae</taxon>
        <taxon>Glomerellales</taxon>
        <taxon>Glomerellaceae</taxon>
        <taxon>Colletotrichum</taxon>
        <taxon>Colletotrichum acutatum species complex</taxon>
    </lineage>
</organism>
<name>A0AAJ0A732_9PEZI</name>
<evidence type="ECO:0000313" key="2">
    <source>
        <dbReference type="Proteomes" id="UP001243989"/>
    </source>
</evidence>
<dbReference type="RefSeq" id="XP_060452271.1">
    <property type="nucleotide sequence ID" value="XM_060589366.1"/>
</dbReference>
<proteinExistence type="predicted"/>
<dbReference type="Proteomes" id="UP001243989">
    <property type="component" value="Unassembled WGS sequence"/>
</dbReference>
<protein>
    <submittedName>
        <fullName evidence="1">Uncharacterized protein</fullName>
    </submittedName>
</protein>
<accession>A0AAJ0A732</accession>
<gene>
    <name evidence="1" type="ORF">BDP81DRAFT_414422</name>
</gene>